<dbReference type="PANTHER" id="PTHR12346">
    <property type="entry name" value="SIN3B-RELATED"/>
    <property type="match status" value="1"/>
</dbReference>
<dbReference type="Pfam" id="PF16879">
    <property type="entry name" value="Sin3a_C"/>
    <property type="match status" value="1"/>
</dbReference>
<feature type="compositionally biased region" description="Basic and acidic residues" evidence="2">
    <location>
        <begin position="189"/>
        <end position="207"/>
    </location>
</feature>
<gene>
    <name evidence="4" type="ORF">PIB30_006817</name>
</gene>
<feature type="compositionally biased region" description="Acidic residues" evidence="2">
    <location>
        <begin position="208"/>
        <end position="222"/>
    </location>
</feature>
<feature type="region of interest" description="Disordered" evidence="2">
    <location>
        <begin position="127"/>
        <end position="226"/>
    </location>
</feature>
<dbReference type="Proteomes" id="UP001341840">
    <property type="component" value="Unassembled WGS sequence"/>
</dbReference>
<dbReference type="InterPro" id="IPR039774">
    <property type="entry name" value="Sin3-like"/>
</dbReference>
<evidence type="ECO:0000313" key="4">
    <source>
        <dbReference type="EMBL" id="MED6155644.1"/>
    </source>
</evidence>
<proteinExistence type="predicted"/>
<sequence length="543" mass="60771">MIASIPDEVSRINKQDHLIEKLATANVPVASGMEQNGRTNLDNTSGFIAPPSGPVTVSGEGGLGLPPSKFLNFEIDEYMCTKVHGPKEEPVGHFKSEREEGELSPNGDFEEDNFAVYGEAALEGVIEGKDGSTSRQYQSRHGEEVCGEAGGRNDLDDEGEESLHRSSEDSDHALENGDVSGSESADGDDFTREEQGGDQEHNNKAESEGEADGVADGNDVEGDSSLLPTSEHLILTAKPLAKYVMPVLQEKEHYRVFYGNDSFYVLFRLHQKLYERIRSAKVNSSSDERKWGTSNDTSSTEQYGRFLNSLYDFLDGSSDNTKFEDDCRAIVGTQSYVLFTIDKLIYKLVKHLQAVADDEMDNKLLQLYAHEKSRKPGRFIDTVYHDNARILLHDDNIYRIECSPAPTQLSIQLMDYGRDKPEVTAVSIDPKFSAYLHNDFLAVVPDQNKKSGIFLNRNKRKYAVSDEFASQPMDGLNVFNGLECKIACSSSKVSYVLDTEDFLIRTRSRRRTLHHDNSFHEKTNSSEKCSSRAQRYQKLFTIT</sequence>
<evidence type="ECO:0000259" key="3">
    <source>
        <dbReference type="Pfam" id="PF16879"/>
    </source>
</evidence>
<organism evidence="4 5">
    <name type="scientific">Stylosanthes scabra</name>
    <dbReference type="NCBI Taxonomy" id="79078"/>
    <lineage>
        <taxon>Eukaryota</taxon>
        <taxon>Viridiplantae</taxon>
        <taxon>Streptophyta</taxon>
        <taxon>Embryophyta</taxon>
        <taxon>Tracheophyta</taxon>
        <taxon>Spermatophyta</taxon>
        <taxon>Magnoliopsida</taxon>
        <taxon>eudicotyledons</taxon>
        <taxon>Gunneridae</taxon>
        <taxon>Pentapetalae</taxon>
        <taxon>rosids</taxon>
        <taxon>fabids</taxon>
        <taxon>Fabales</taxon>
        <taxon>Fabaceae</taxon>
        <taxon>Papilionoideae</taxon>
        <taxon>50 kb inversion clade</taxon>
        <taxon>dalbergioids sensu lato</taxon>
        <taxon>Dalbergieae</taxon>
        <taxon>Pterocarpus clade</taxon>
        <taxon>Stylosanthes</taxon>
    </lineage>
</organism>
<evidence type="ECO:0000256" key="2">
    <source>
        <dbReference type="SAM" id="MobiDB-lite"/>
    </source>
</evidence>
<feature type="compositionally biased region" description="Basic and acidic residues" evidence="2">
    <location>
        <begin position="161"/>
        <end position="175"/>
    </location>
</feature>
<name>A0ABU6U3Y4_9FABA</name>
<feature type="compositionally biased region" description="Basic and acidic residues" evidence="2">
    <location>
        <begin position="87"/>
        <end position="98"/>
    </location>
</feature>
<keyword evidence="5" id="KW-1185">Reference proteome</keyword>
<comment type="caution">
    <text evidence="4">The sequence shown here is derived from an EMBL/GenBank/DDBJ whole genome shotgun (WGS) entry which is preliminary data.</text>
</comment>
<dbReference type="InterPro" id="IPR031693">
    <property type="entry name" value="Sin3_C"/>
</dbReference>
<dbReference type="EMBL" id="JASCZI010120843">
    <property type="protein sequence ID" value="MED6155644.1"/>
    <property type="molecule type" value="Genomic_DNA"/>
</dbReference>
<dbReference type="PANTHER" id="PTHR12346:SF0">
    <property type="entry name" value="SIN3A, ISOFORM G"/>
    <property type="match status" value="1"/>
</dbReference>
<feature type="region of interest" description="Disordered" evidence="2">
    <location>
        <begin position="87"/>
        <end position="110"/>
    </location>
</feature>
<protein>
    <recommendedName>
        <fullName evidence="3">Sin3 C-terminal domain-containing protein</fullName>
    </recommendedName>
</protein>
<keyword evidence="1" id="KW-0678">Repressor</keyword>
<evidence type="ECO:0000313" key="5">
    <source>
        <dbReference type="Proteomes" id="UP001341840"/>
    </source>
</evidence>
<evidence type="ECO:0000256" key="1">
    <source>
        <dbReference type="ARBA" id="ARBA00022491"/>
    </source>
</evidence>
<reference evidence="4 5" key="1">
    <citation type="journal article" date="2023" name="Plants (Basel)">
        <title>Bridging the Gap: Combining Genomics and Transcriptomics Approaches to Understand Stylosanthes scabra, an Orphan Legume from the Brazilian Caatinga.</title>
        <authorList>
            <person name="Ferreira-Neto J.R.C."/>
            <person name="da Silva M.D."/>
            <person name="Binneck E."/>
            <person name="de Melo N.F."/>
            <person name="da Silva R.H."/>
            <person name="de Melo A.L.T.M."/>
            <person name="Pandolfi V."/>
            <person name="Bustamante F.O."/>
            <person name="Brasileiro-Vidal A.C."/>
            <person name="Benko-Iseppon A.M."/>
        </authorList>
    </citation>
    <scope>NUCLEOTIDE SEQUENCE [LARGE SCALE GENOMIC DNA]</scope>
    <source>
        <tissue evidence="4">Leaves</tissue>
    </source>
</reference>
<accession>A0ABU6U3Y4</accession>
<feature type="domain" description="Sin3 C-terminal" evidence="3">
    <location>
        <begin position="257"/>
        <end position="503"/>
    </location>
</feature>